<dbReference type="Proteomes" id="UP000479000">
    <property type="component" value="Unassembled WGS sequence"/>
</dbReference>
<protein>
    <submittedName>
        <fullName evidence="1">Uncharacterized protein</fullName>
    </submittedName>
</protein>
<organism evidence="1 2">
    <name type="scientific">Nesidiocoris tenuis</name>
    <dbReference type="NCBI Taxonomy" id="355587"/>
    <lineage>
        <taxon>Eukaryota</taxon>
        <taxon>Metazoa</taxon>
        <taxon>Ecdysozoa</taxon>
        <taxon>Arthropoda</taxon>
        <taxon>Hexapoda</taxon>
        <taxon>Insecta</taxon>
        <taxon>Pterygota</taxon>
        <taxon>Neoptera</taxon>
        <taxon>Paraneoptera</taxon>
        <taxon>Hemiptera</taxon>
        <taxon>Heteroptera</taxon>
        <taxon>Panheteroptera</taxon>
        <taxon>Cimicomorpha</taxon>
        <taxon>Miridae</taxon>
        <taxon>Dicyphina</taxon>
        <taxon>Nesidiocoris</taxon>
    </lineage>
</organism>
<accession>A0A6H5G6Z8</accession>
<dbReference type="AlphaFoldDB" id="A0A6H5G6Z8"/>
<keyword evidence="2" id="KW-1185">Reference proteome</keyword>
<dbReference type="EMBL" id="CADCXU010005892">
    <property type="protein sequence ID" value="CAA9997604.1"/>
    <property type="molecule type" value="Genomic_DNA"/>
</dbReference>
<name>A0A6H5G6Z8_9HEMI</name>
<reference evidence="1 2" key="1">
    <citation type="submission" date="2020-02" db="EMBL/GenBank/DDBJ databases">
        <authorList>
            <person name="Ferguson B K."/>
        </authorList>
    </citation>
    <scope>NUCLEOTIDE SEQUENCE [LARGE SCALE GENOMIC DNA]</scope>
</reference>
<evidence type="ECO:0000313" key="1">
    <source>
        <dbReference type="EMBL" id="CAA9997604.1"/>
    </source>
</evidence>
<proteinExistence type="predicted"/>
<feature type="non-terminal residue" evidence="1">
    <location>
        <position position="77"/>
    </location>
</feature>
<evidence type="ECO:0000313" key="2">
    <source>
        <dbReference type="Proteomes" id="UP000479000"/>
    </source>
</evidence>
<gene>
    <name evidence="1" type="ORF">NTEN_LOCUS3898</name>
</gene>
<sequence length="77" mass="8891">MKGYRPGILIDLENYAFSPETLLRPRLYRPKGRGPLQLLQNIPDIRYCNGTAARLLQPRRFCPVFMMYSMEAGARST</sequence>